<dbReference type="Proteomes" id="UP000774935">
    <property type="component" value="Unassembled WGS sequence"/>
</dbReference>
<proteinExistence type="predicted"/>
<dbReference type="EMBL" id="JAHWXQ010000009">
    <property type="protein sequence ID" value="MBW3366968.1"/>
    <property type="molecule type" value="Genomic_DNA"/>
</dbReference>
<dbReference type="RefSeq" id="WP_199111712.1">
    <property type="nucleotide sequence ID" value="NZ_JAHWXQ010000009.1"/>
</dbReference>
<accession>A0ABS6XG64</accession>
<reference evidence="1 2" key="1">
    <citation type="submission" date="2021-07" db="EMBL/GenBank/DDBJ databases">
        <authorList>
            <person name="Kim M.K."/>
        </authorList>
    </citation>
    <scope>NUCLEOTIDE SEQUENCE [LARGE SCALE GENOMIC DNA]</scope>
    <source>
        <strain evidence="1 2">HLY7-15</strain>
    </source>
</reference>
<dbReference type="Gene3D" id="2.60.40.10">
    <property type="entry name" value="Immunoglobulins"/>
    <property type="match status" value="1"/>
</dbReference>
<evidence type="ECO:0000313" key="2">
    <source>
        <dbReference type="Proteomes" id="UP000774935"/>
    </source>
</evidence>
<evidence type="ECO:0000313" key="1">
    <source>
        <dbReference type="EMBL" id="MBW3366968.1"/>
    </source>
</evidence>
<dbReference type="NCBIfam" id="TIGR04183">
    <property type="entry name" value="Por_Secre_tail"/>
    <property type="match status" value="1"/>
</dbReference>
<gene>
    <name evidence="1" type="ORF">KYK27_18060</name>
</gene>
<keyword evidence="2" id="KW-1185">Reference proteome</keyword>
<sequence length="671" mass="72288">MLLYTQVCSAQANTIKSVTSGDWYTGSTWSSNTPPKAGENVQIVDGHKISLSGMATCANLELIPPANSAKIDEKSELVLESGAVLTTGTLSLNSKNERRYASLINNGATVTAATLSIGRGSILENAAGKVSVKGNITNNGDITTTIGLLEIGGAYSGSGIFTEGNGTVTFNGTAATGQAITTLPYYNLKLAGNNPKAPSANLTVYGDLEISPGTTLNAGNYSHSITGNIRNNGTLTSQATSLTIGGDMINTGTISVGSATYTIAGDWNNTGTFTAATSTIVLKGNRLQQVSGNNTFYNFSFAGTAQAQLQQDITIVNTISVTNSHLNTLENTIWLGTNAALATLETDASHIIGTVQTSRTLAPAVEEDFGKIGLTLTRNNINPGQITVERLTGVTTEITNGTESVTRQYNITRTDTTSDITALSMTMDLEFLPNELQSKPLGDYKLYNKGKNKEALPVPSSIVDQRTLRHTNSSSFGTYTLARPIMPLPVELMWFKARRKDQVVVLEWKTASENDNRGFEVQLSTDGQTFETLGFVESKSPESRIVQQYSFTDSNPARRQVTYYRLKQLDFSGKFSYSKIQAVSADNSLLIVQASPNPFKDHITFAFEAPTVEVTLTDLNGKPVLTENLTLQHRTPDGYFSLNTSRVKATGMYMLTIKSSDRIYRTKLLKQ</sequence>
<protein>
    <submittedName>
        <fullName evidence="1">T9SS type A sorting domain-containing protein</fullName>
    </submittedName>
</protein>
<dbReference type="InterPro" id="IPR013783">
    <property type="entry name" value="Ig-like_fold"/>
</dbReference>
<organism evidence="1 2">
    <name type="scientific">Pontibacter populi</name>
    <dbReference type="NCBI Taxonomy" id="890055"/>
    <lineage>
        <taxon>Bacteria</taxon>
        <taxon>Pseudomonadati</taxon>
        <taxon>Bacteroidota</taxon>
        <taxon>Cytophagia</taxon>
        <taxon>Cytophagales</taxon>
        <taxon>Hymenobacteraceae</taxon>
        <taxon>Pontibacter</taxon>
    </lineage>
</organism>
<dbReference type="InterPro" id="IPR026444">
    <property type="entry name" value="Secre_tail"/>
</dbReference>
<comment type="caution">
    <text evidence="1">The sequence shown here is derived from an EMBL/GenBank/DDBJ whole genome shotgun (WGS) entry which is preliminary data.</text>
</comment>
<name>A0ABS6XG64_9BACT</name>